<evidence type="ECO:0000313" key="2">
    <source>
        <dbReference type="EMBL" id="PHM64388.1"/>
    </source>
</evidence>
<comment type="caution">
    <text evidence="2">The sequence shown here is derived from an EMBL/GenBank/DDBJ whole genome shotgun (WGS) entry which is preliminary data.</text>
</comment>
<protein>
    <submittedName>
        <fullName evidence="2">Inositol monophosphatase</fullName>
    </submittedName>
</protein>
<dbReference type="EMBL" id="NJAJ01000039">
    <property type="protein sequence ID" value="PHM64013.1"/>
    <property type="molecule type" value="Genomic_DNA"/>
</dbReference>
<name>A0A2D0KLX5_9GAMM</name>
<organism evidence="2 3">
    <name type="scientific">Xenorhabdus stockiae</name>
    <dbReference type="NCBI Taxonomy" id="351614"/>
    <lineage>
        <taxon>Bacteria</taxon>
        <taxon>Pseudomonadati</taxon>
        <taxon>Pseudomonadota</taxon>
        <taxon>Gammaproteobacteria</taxon>
        <taxon>Enterobacterales</taxon>
        <taxon>Morganellaceae</taxon>
        <taxon>Xenorhabdus</taxon>
    </lineage>
</organism>
<sequence>MLMDERFLHAKQVIANAGSILLEMFNNLTFTCKYKK</sequence>
<keyword evidence="3" id="KW-1185">Reference proteome</keyword>
<accession>A0A2D0KLX5</accession>
<gene>
    <name evidence="2" type="ORF">Xsto_03047</name>
    <name evidence="1" type="ORF">Xsto_03407</name>
</gene>
<reference evidence="2 3" key="1">
    <citation type="journal article" date="2017" name="Nat. Microbiol.">
        <title>Natural product diversity associated with the nematode symbionts Photorhabdus and Xenorhabdus.</title>
        <authorList>
            <person name="Tobias N.J."/>
            <person name="Wolff H."/>
            <person name="Djahanschiri B."/>
            <person name="Grundmann F."/>
            <person name="Kronenwerth M."/>
            <person name="Shi Y.M."/>
            <person name="Simonyi S."/>
            <person name="Grun P."/>
            <person name="Shapiro-Ilan D."/>
            <person name="Pidot S.J."/>
            <person name="Stinear T.P."/>
            <person name="Ebersberger I."/>
            <person name="Bode H.B."/>
        </authorList>
    </citation>
    <scope>NUCLEOTIDE SEQUENCE [LARGE SCALE GENOMIC DNA]</scope>
    <source>
        <strain evidence="2 3">DSM 17904</strain>
    </source>
</reference>
<evidence type="ECO:0000313" key="3">
    <source>
        <dbReference type="Proteomes" id="UP000222366"/>
    </source>
</evidence>
<dbReference type="Proteomes" id="UP000222366">
    <property type="component" value="Unassembled WGS sequence"/>
</dbReference>
<proteinExistence type="predicted"/>
<dbReference type="AlphaFoldDB" id="A0A2D0KLX5"/>
<dbReference type="EMBL" id="NJAJ01000030">
    <property type="protein sequence ID" value="PHM64388.1"/>
    <property type="molecule type" value="Genomic_DNA"/>
</dbReference>
<evidence type="ECO:0000313" key="1">
    <source>
        <dbReference type="EMBL" id="PHM64013.1"/>
    </source>
</evidence>